<comment type="function">
    <text evidence="6">Component of the elongator complex which is required for multiple tRNA modifications, including mcm5U (5-methoxycarbonylmethyl uridine), mcm5s2U (5-methoxycarbonylmethyl-2-thiouridine), and ncm5U (5-carbamoylmethyl uridine). The elongator complex catalyzes formation of carboxymethyluridine in the wobble base at position 34 in tRNAs.</text>
</comment>
<evidence type="ECO:0000256" key="6">
    <source>
        <dbReference type="PIRNR" id="PIRNR017233"/>
    </source>
</evidence>
<sequence length="1329" mass="147717">MRNLRNISHGVFRAYTTPSPLSSFSALCWDVSRDELIVACGPTAEDQRIELLRIGRNVRGTSPALLHSRPIASWDYPTQSPNGEPDSICDMHFFPDTLTTVLILSSGDIISVVEDDDSATGLAFSSPPHAEGTAHVEIVGTLTPSISAARWSPDEELLVLVTGDGKVVFMSRNFDVITETVCTEEDLKLSKHVSVGWGKKETQFQGRGAKARQLRDPTIPEKVDEGKRSEKDDGRCSISWRGDGAYVAVNFLMEGVRRVVRVYTREGELDSVSEPVDGLEGSLSWRPEGNLIAGIQRLPGQVDVVFFERNGLRHGQFTLRAPQDGLGAMDNIALEWNADSTVLAVILRDRVQLWTMGNYHYYLKQEVLCGDPRSGNLRPLFAWHAEKALLWAASTPGKVLINEYAFAIARGPTSAPHDQGAVAVIDGRTIKFTPFRTANVPPPMAFCEVEVETPAIDVAFSTDCSKMAVLHRGGVSLFAFEANGPRLPAPKLVCTVMFEKSTEQQYEEPLLQIGFSRPTEVAVLQMADDLELLSHDFSAVEGKPWRKTDASSIGTITTPSSGEIDGVVAQHVSGRLSCIAGGEHSFVSVEFPTFLPWANYIVLNGEVVAFGLSRNGHLYANTRQLAKNCTSFAVTEDHLIFTTSNHYVKFVHLTAVDALDVPPDDPEKDERCRSIERGGRLVTAIPTRMSLVLQMPRGNLETIYPRAMVLAGIRQRIEQKNYASAFATCRTQRVDMNILFDHRPEQFFENVGLFLEQVKDPANIDLFLSSLKDEDVTQTIYRDTKSGTPQTDVKTAQRPGKINTICDAVLKALKTQKKSNLQNIITAHVCKHPPALDDGLLVVAELMREDEELAERAVEHICFLADVNRLYDHALGLYNLELTLLVAQQSQMDPREYLPFIQNLHKMPELKRKFTIDDKLERYERALDHLKALNNFEDVKKYVVKHKLYHHALTIYRHDEPHHRAITGLFAAYLKSQSQFKEAGLAYESLGNFVDATECYLKAGVSCWRECLFAAQQQDPPISQEKLAEIATSLADALREAKDYSAAATIHLDYLTSLDTAIPLLCKGYHFADALRLITLHNRRDLLASAIDPGLADAFSSSTEFLADCRSQLRAQVPRILELRRKAKEDPLSFYEGDLSKAGADIPDDISVAASRVSTSASLFTRYTGKGAPGTVAGSQASSRATSRNRRREEKKRARGRKGTIYEEEYLVNSVRRLVERVEQSKPEIERLVWALVRRGMQEQARAMEEGLAQLLAGCEKAVGEVWPVKEGQGQTQEQRDGEQEMMGWRPGGAEGVLYDSMEALRKDQRPPSVGGVKRLVLLGKEGKV</sequence>
<dbReference type="Pfam" id="PF23936">
    <property type="entry name" value="HB_ELP1"/>
    <property type="match status" value="1"/>
</dbReference>
<evidence type="ECO:0000259" key="11">
    <source>
        <dbReference type="Pfam" id="PF23925"/>
    </source>
</evidence>
<dbReference type="Pfam" id="PF23878">
    <property type="entry name" value="TPR_ELP1"/>
    <property type="match status" value="1"/>
</dbReference>
<dbReference type="Gene3D" id="2.130.10.10">
    <property type="entry name" value="YVTN repeat-like/Quinoprotein amine dehydrogenase"/>
    <property type="match status" value="1"/>
</dbReference>
<dbReference type="GO" id="GO:0005634">
    <property type="term" value="C:nucleus"/>
    <property type="evidence" value="ECO:0007669"/>
    <property type="project" value="UniProtKB-SubCell"/>
</dbReference>
<dbReference type="InterPro" id="IPR006849">
    <property type="entry name" value="Elp1"/>
</dbReference>
<comment type="pathway">
    <text evidence="1">tRNA modification; 5-methoxycarbonylmethyl-2-thiouridine-tRNA biosynthesis.</text>
</comment>
<protein>
    <recommendedName>
        <fullName evidence="5 6">Elongator complex protein 1</fullName>
    </recommendedName>
</protein>
<feature type="compositionally biased region" description="Basic and acidic residues" evidence="7">
    <location>
        <begin position="213"/>
        <end position="235"/>
    </location>
</feature>
<dbReference type="Pfam" id="PF23797">
    <property type="entry name" value="Beta-prop_ELP1_2nd"/>
    <property type="match status" value="1"/>
</dbReference>
<evidence type="ECO:0000313" key="14">
    <source>
        <dbReference type="Proteomes" id="UP000008066"/>
    </source>
</evidence>
<dbReference type="eggNOG" id="KOG1920">
    <property type="taxonomic scope" value="Eukaryota"/>
</dbReference>
<dbReference type="InterPro" id="IPR056166">
    <property type="entry name" value="TPR_ELP1"/>
</dbReference>
<dbReference type="UniPathway" id="UPA00988"/>
<evidence type="ECO:0000256" key="7">
    <source>
        <dbReference type="SAM" id="MobiDB-lite"/>
    </source>
</evidence>
<dbReference type="GO" id="GO:0005829">
    <property type="term" value="C:cytosol"/>
    <property type="evidence" value="ECO:0007669"/>
    <property type="project" value="TreeGrafter"/>
</dbReference>
<keyword evidence="6" id="KW-0539">Nucleus</keyword>
<dbReference type="OMA" id="WRESLYC"/>
<feature type="region of interest" description="Disordered" evidence="7">
    <location>
        <begin position="1271"/>
        <end position="1292"/>
    </location>
</feature>
<comment type="subcellular location">
    <subcellularLocation>
        <location evidence="6">Cytoplasm</location>
    </subcellularLocation>
    <subcellularLocation>
        <location evidence="6">Nucleus</location>
    </subcellularLocation>
</comment>
<dbReference type="InterPro" id="IPR056167">
    <property type="entry name" value="A-sol_ELP1"/>
</dbReference>
<accession>G0S1I1</accession>
<evidence type="ECO:0000256" key="3">
    <source>
        <dbReference type="ARBA" id="ARBA00022490"/>
    </source>
</evidence>
<dbReference type="Pfam" id="PF23925">
    <property type="entry name" value="A-sol_ELP1"/>
    <property type="match status" value="1"/>
</dbReference>
<keyword evidence="3 6" id="KW-0963">Cytoplasm</keyword>
<evidence type="ECO:0000259" key="10">
    <source>
        <dbReference type="Pfam" id="PF23878"/>
    </source>
</evidence>
<dbReference type="Pfam" id="PF04762">
    <property type="entry name" value="Beta-prop_ELP1_1st"/>
    <property type="match status" value="1"/>
</dbReference>
<dbReference type="PIRSF" id="PIRSF017233">
    <property type="entry name" value="IKAP"/>
    <property type="match status" value="1"/>
</dbReference>
<dbReference type="SUPFAM" id="SSF82171">
    <property type="entry name" value="DPP6 N-terminal domain-like"/>
    <property type="match status" value="1"/>
</dbReference>
<dbReference type="RefSeq" id="XP_006691883.1">
    <property type="nucleotide sequence ID" value="XM_006691820.1"/>
</dbReference>
<evidence type="ECO:0000256" key="1">
    <source>
        <dbReference type="ARBA" id="ARBA00005043"/>
    </source>
</evidence>
<reference evidence="13 14" key="1">
    <citation type="journal article" date="2011" name="Cell">
        <title>Insight into structure and assembly of the nuclear pore complex by utilizing the genome of a eukaryotic thermophile.</title>
        <authorList>
            <person name="Amlacher S."/>
            <person name="Sarges P."/>
            <person name="Flemming D."/>
            <person name="van Noort V."/>
            <person name="Kunze R."/>
            <person name="Devos D.P."/>
            <person name="Arumugam M."/>
            <person name="Bork P."/>
            <person name="Hurt E."/>
        </authorList>
    </citation>
    <scope>NUCLEOTIDE SEQUENCE [LARGE SCALE GENOMIC DNA]</scope>
    <source>
        <strain evidence="14">DSM 1495 / CBS 144.50 / IMI 039719</strain>
    </source>
</reference>
<proteinExistence type="inferred from homology"/>
<feature type="domain" description="ELP1 three-helical bundle" evidence="12">
    <location>
        <begin position="1085"/>
        <end position="1265"/>
    </location>
</feature>
<feature type="domain" description="ELP1 first N-terminal beta-propeller" evidence="8">
    <location>
        <begin position="1"/>
        <end position="386"/>
    </location>
</feature>
<dbReference type="GO" id="GO:0002926">
    <property type="term" value="P:tRNA wobble base 5-methoxycarbonylmethyl-2-thiouridinylation"/>
    <property type="evidence" value="ECO:0007669"/>
    <property type="project" value="TreeGrafter"/>
</dbReference>
<dbReference type="GeneID" id="18255406"/>
<dbReference type="GO" id="GO:0000049">
    <property type="term" value="F:tRNA binding"/>
    <property type="evidence" value="ECO:0007669"/>
    <property type="project" value="TreeGrafter"/>
</dbReference>
<dbReference type="Proteomes" id="UP000008066">
    <property type="component" value="Unassembled WGS sequence"/>
</dbReference>
<feature type="region of interest" description="Disordered" evidence="7">
    <location>
        <begin position="1172"/>
        <end position="1200"/>
    </location>
</feature>
<dbReference type="STRING" id="759272.G0S1I1"/>
<dbReference type="InterPro" id="IPR056165">
    <property type="entry name" value="Beta-prop_ELP1_2nd"/>
</dbReference>
<dbReference type="KEGG" id="cthr:CTHT_0013680"/>
<feature type="region of interest" description="Disordered" evidence="7">
    <location>
        <begin position="206"/>
        <end position="235"/>
    </location>
</feature>
<evidence type="ECO:0000259" key="8">
    <source>
        <dbReference type="Pfam" id="PF04762"/>
    </source>
</evidence>
<feature type="domain" description="ELP1 alpha-solenoid" evidence="11">
    <location>
        <begin position="706"/>
        <end position="904"/>
    </location>
</feature>
<evidence type="ECO:0000256" key="5">
    <source>
        <dbReference type="ARBA" id="ARBA00029535"/>
    </source>
</evidence>
<feature type="domain" description="ELP1 N-terminal second beta-propeller" evidence="9">
    <location>
        <begin position="424"/>
        <end position="682"/>
    </location>
</feature>
<dbReference type="InterPro" id="IPR056164">
    <property type="entry name" value="Beta-prop_ELP1_1st"/>
</dbReference>
<feature type="domain" description="ELP1 TPR" evidence="10">
    <location>
        <begin position="912"/>
        <end position="1076"/>
    </location>
</feature>
<gene>
    <name evidence="13" type="ORF">CTHT_0013680</name>
</gene>
<comment type="similarity">
    <text evidence="2 6">Belongs to the ELP1/IKA1 family.</text>
</comment>
<dbReference type="GO" id="GO:0033588">
    <property type="term" value="C:elongator holoenzyme complex"/>
    <property type="evidence" value="ECO:0007669"/>
    <property type="project" value="InterPro"/>
</dbReference>
<dbReference type="OrthoDB" id="40048at2759"/>
<evidence type="ECO:0000259" key="12">
    <source>
        <dbReference type="Pfam" id="PF23936"/>
    </source>
</evidence>
<dbReference type="PANTHER" id="PTHR12747">
    <property type="entry name" value="ELONGATOR COMPLEX PROTEIN 1"/>
    <property type="match status" value="1"/>
</dbReference>
<evidence type="ECO:0000313" key="13">
    <source>
        <dbReference type="EMBL" id="EGS22891.1"/>
    </source>
</evidence>
<dbReference type="HOGENOM" id="CLU_001477_0_1_1"/>
<evidence type="ECO:0000256" key="4">
    <source>
        <dbReference type="ARBA" id="ARBA00022694"/>
    </source>
</evidence>
<keyword evidence="14" id="KW-1185">Reference proteome</keyword>
<evidence type="ECO:0000256" key="2">
    <source>
        <dbReference type="ARBA" id="ARBA00006086"/>
    </source>
</evidence>
<organism evidence="14">
    <name type="scientific">Chaetomium thermophilum (strain DSM 1495 / CBS 144.50 / IMI 039719)</name>
    <name type="common">Thermochaetoides thermophila</name>
    <dbReference type="NCBI Taxonomy" id="759272"/>
    <lineage>
        <taxon>Eukaryota</taxon>
        <taxon>Fungi</taxon>
        <taxon>Dikarya</taxon>
        <taxon>Ascomycota</taxon>
        <taxon>Pezizomycotina</taxon>
        <taxon>Sordariomycetes</taxon>
        <taxon>Sordariomycetidae</taxon>
        <taxon>Sordariales</taxon>
        <taxon>Chaetomiaceae</taxon>
        <taxon>Thermochaetoides</taxon>
    </lineage>
</organism>
<name>G0S1I1_CHATD</name>
<dbReference type="PANTHER" id="PTHR12747:SF0">
    <property type="entry name" value="ELONGATOR COMPLEX PROTEIN 1"/>
    <property type="match status" value="1"/>
</dbReference>
<dbReference type="InterPro" id="IPR015943">
    <property type="entry name" value="WD40/YVTN_repeat-like_dom_sf"/>
</dbReference>
<evidence type="ECO:0000259" key="9">
    <source>
        <dbReference type="Pfam" id="PF23797"/>
    </source>
</evidence>
<dbReference type="InterPro" id="IPR056169">
    <property type="entry name" value="HB_ELP1"/>
</dbReference>
<keyword evidence="4" id="KW-0819">tRNA processing</keyword>
<dbReference type="EMBL" id="GL988039">
    <property type="protein sequence ID" value="EGS22891.1"/>
    <property type="molecule type" value="Genomic_DNA"/>
</dbReference>